<proteinExistence type="predicted"/>
<sequence>MRAVVVRRPGPEAVAEVVEVPTPEPGRASVRIEVAAATVNPVDLMVRNGIGGTAFAAPREQWGLGWDVAGVIDAVGADVTEFVVGQPVIGISDRLDVSLAAQADYVVLEAVNVAPAPIGVDPVAAATIPLNGLTALQGLAALGLRPGDSLLVTGAAGAVGGYAVELAAAQGIRVIATASTADESTVRALGATDFIPRDAELPDAARDLVPGGVDAAFDAAALGPQTLAAVRGAGKFVSINVAATPIPLRGTTVTTTLIRADRPQLDRLVTLVDAGRLTLRVAETYPLEEVAVAHKRLQAGGIRGRLVLVP</sequence>
<dbReference type="PANTHER" id="PTHR43482">
    <property type="entry name" value="PROTEIN AST1-RELATED"/>
    <property type="match status" value="1"/>
</dbReference>
<name>A0A6G9Y4T2_9NOCA</name>
<evidence type="ECO:0000313" key="2">
    <source>
        <dbReference type="EMBL" id="QIS08110.1"/>
    </source>
</evidence>
<dbReference type="PANTHER" id="PTHR43482:SF1">
    <property type="entry name" value="PROTEIN AST1-RELATED"/>
    <property type="match status" value="1"/>
</dbReference>
<dbReference type="SUPFAM" id="SSF51735">
    <property type="entry name" value="NAD(P)-binding Rossmann-fold domains"/>
    <property type="match status" value="1"/>
</dbReference>
<dbReference type="Gene3D" id="3.40.50.720">
    <property type="entry name" value="NAD(P)-binding Rossmann-like Domain"/>
    <property type="match status" value="1"/>
</dbReference>
<keyword evidence="3" id="KW-1185">Reference proteome</keyword>
<dbReference type="KEGG" id="nah:F5544_00890"/>
<dbReference type="AlphaFoldDB" id="A0A6G9Y4T2"/>
<organism evidence="2 3">
    <name type="scientific">Nocardia arthritidis</name>
    <dbReference type="NCBI Taxonomy" id="228602"/>
    <lineage>
        <taxon>Bacteria</taxon>
        <taxon>Bacillati</taxon>
        <taxon>Actinomycetota</taxon>
        <taxon>Actinomycetes</taxon>
        <taxon>Mycobacteriales</taxon>
        <taxon>Nocardiaceae</taxon>
        <taxon>Nocardia</taxon>
    </lineage>
</organism>
<evidence type="ECO:0000259" key="1">
    <source>
        <dbReference type="SMART" id="SM00829"/>
    </source>
</evidence>
<dbReference type="InterPro" id="IPR011032">
    <property type="entry name" value="GroES-like_sf"/>
</dbReference>
<dbReference type="Proteomes" id="UP000503540">
    <property type="component" value="Chromosome"/>
</dbReference>
<dbReference type="Pfam" id="PF13602">
    <property type="entry name" value="ADH_zinc_N_2"/>
    <property type="match status" value="1"/>
</dbReference>
<reference evidence="2 3" key="1">
    <citation type="journal article" date="2019" name="ACS Chem. Biol.">
        <title>Identification and Mobilization of a Cryptic Antibiotic Biosynthesis Gene Locus from a Human-Pathogenic Nocardia Isolate.</title>
        <authorList>
            <person name="Herisse M."/>
            <person name="Ishida K."/>
            <person name="Porter J.L."/>
            <person name="Howden B."/>
            <person name="Hertweck C."/>
            <person name="Stinear T.P."/>
            <person name="Pidot S.J."/>
        </authorList>
    </citation>
    <scope>NUCLEOTIDE SEQUENCE [LARGE SCALE GENOMIC DNA]</scope>
    <source>
        <strain evidence="2 3">AUSMDU00012717</strain>
    </source>
</reference>
<accession>A0A6G9Y4T2</accession>
<dbReference type="InterPro" id="IPR052585">
    <property type="entry name" value="Lipid_raft_assoc_Zn_ADH"/>
</dbReference>
<feature type="domain" description="Enoyl reductase (ER)" evidence="1">
    <location>
        <begin position="10"/>
        <end position="308"/>
    </location>
</feature>
<dbReference type="Pfam" id="PF08240">
    <property type="entry name" value="ADH_N"/>
    <property type="match status" value="1"/>
</dbReference>
<dbReference type="InterPro" id="IPR013154">
    <property type="entry name" value="ADH-like_N"/>
</dbReference>
<dbReference type="Gene3D" id="3.90.180.10">
    <property type="entry name" value="Medium-chain alcohol dehydrogenases, catalytic domain"/>
    <property type="match status" value="1"/>
</dbReference>
<dbReference type="SMART" id="SM00829">
    <property type="entry name" value="PKS_ER"/>
    <property type="match status" value="1"/>
</dbReference>
<evidence type="ECO:0000313" key="3">
    <source>
        <dbReference type="Proteomes" id="UP000503540"/>
    </source>
</evidence>
<dbReference type="RefSeq" id="WP_167471415.1">
    <property type="nucleotide sequence ID" value="NZ_CP046172.1"/>
</dbReference>
<dbReference type="CDD" id="cd05289">
    <property type="entry name" value="MDR_like_2"/>
    <property type="match status" value="1"/>
</dbReference>
<dbReference type="GO" id="GO:0016491">
    <property type="term" value="F:oxidoreductase activity"/>
    <property type="evidence" value="ECO:0007669"/>
    <property type="project" value="InterPro"/>
</dbReference>
<dbReference type="InterPro" id="IPR036291">
    <property type="entry name" value="NAD(P)-bd_dom_sf"/>
</dbReference>
<gene>
    <name evidence="2" type="ORF">F5544_00890</name>
</gene>
<dbReference type="SUPFAM" id="SSF50129">
    <property type="entry name" value="GroES-like"/>
    <property type="match status" value="1"/>
</dbReference>
<protein>
    <submittedName>
        <fullName evidence="2">Zinc-binding dehydrogenase</fullName>
    </submittedName>
</protein>
<dbReference type="EMBL" id="CP046172">
    <property type="protein sequence ID" value="QIS08110.1"/>
    <property type="molecule type" value="Genomic_DNA"/>
</dbReference>
<dbReference type="InterPro" id="IPR020843">
    <property type="entry name" value="ER"/>
</dbReference>